<dbReference type="Proteomes" id="UP000284277">
    <property type="component" value="Unassembled WGS sequence"/>
</dbReference>
<feature type="domain" description="Malic enzyme N-terminal" evidence="9">
    <location>
        <begin position="15"/>
        <end position="148"/>
    </location>
</feature>
<dbReference type="PIRSF" id="PIRSF000106">
    <property type="entry name" value="ME"/>
    <property type="match status" value="1"/>
</dbReference>
<evidence type="ECO:0000256" key="3">
    <source>
        <dbReference type="ARBA" id="ARBA00022723"/>
    </source>
</evidence>
<dbReference type="InterPro" id="IPR046346">
    <property type="entry name" value="Aminoacid_DH-like_N_sf"/>
</dbReference>
<dbReference type="GO" id="GO:0046872">
    <property type="term" value="F:metal ion binding"/>
    <property type="evidence" value="ECO:0007669"/>
    <property type="project" value="UniProtKB-KW"/>
</dbReference>
<dbReference type="GO" id="GO:0051287">
    <property type="term" value="F:NAD binding"/>
    <property type="evidence" value="ECO:0007669"/>
    <property type="project" value="InterPro"/>
</dbReference>
<protein>
    <submittedName>
        <fullName evidence="10">Malate dehydrogenase</fullName>
    </submittedName>
</protein>
<dbReference type="Pfam" id="PF00390">
    <property type="entry name" value="malic"/>
    <property type="match status" value="1"/>
</dbReference>
<evidence type="ECO:0000313" key="11">
    <source>
        <dbReference type="Proteomes" id="UP000284277"/>
    </source>
</evidence>
<dbReference type="InterPro" id="IPR036291">
    <property type="entry name" value="NAD(P)-bd_dom_sf"/>
</dbReference>
<evidence type="ECO:0000256" key="7">
    <source>
        <dbReference type="PIRSR" id="PIRSR000106-3"/>
    </source>
</evidence>
<dbReference type="EMBL" id="MCIA01000034">
    <property type="protein sequence ID" value="RKD28666.1"/>
    <property type="molecule type" value="Genomic_DNA"/>
</dbReference>
<feature type="binding site" evidence="6">
    <location>
        <position position="315"/>
    </location>
    <ligand>
        <name>(S)-malate</name>
        <dbReference type="ChEBI" id="CHEBI:15589"/>
    </ligand>
</feature>
<dbReference type="PROSITE" id="PS00331">
    <property type="entry name" value="MALIC_ENZYMES"/>
    <property type="match status" value="1"/>
</dbReference>
<dbReference type="SUPFAM" id="SSF53223">
    <property type="entry name" value="Aminoacid dehydrogenase-like, N-terminal domain"/>
    <property type="match status" value="1"/>
</dbReference>
<sequence length="385" mass="40781">MTTNEKALLLHEEWNGKLEINSKVKVKTREDLALAYTPGVAEPCKVIAEDPEAAYRYTIKSNTVAVVSDGSAVLGLGNIGPLAALPVMEGKAVLFKEFGGINAIPICLDTQDTEEIIKTVVHIAPAFGGINLEDISAPRCFEIEERLKELLNIPVFHDDQHGTAIVVLAGIINALKVTGKKKEECRVVVNGAGSAGVAITKLLLTYGFSNITMCDRIGILAKGMDGLNWMQEKMTEVTNLTGMKGSLAEALKGADIFVGVSAPGIVTQEMVASMNSDSILFAMANPVPEIMPDLAKAAGARVVGTGRSDFPNQVNNVVVFPGIFKGAMEGRATSITEEMKLAAATAIADLVAPSELSDNNILPEAFDPRVADAVSLAVKSHIRQA</sequence>
<comment type="caution">
    <text evidence="10">The sequence shown here is derived from an EMBL/GenBank/DDBJ whole genome shotgun (WGS) entry which is preliminary data.</text>
</comment>
<dbReference type="PANTHER" id="PTHR43237:SF4">
    <property type="entry name" value="NADP-DEPENDENT MALIC ENZYME"/>
    <property type="match status" value="1"/>
</dbReference>
<keyword evidence="3 7" id="KW-0479">Metal-binding</keyword>
<feature type="binding site" evidence="7">
    <location>
        <position position="133"/>
    </location>
    <ligand>
        <name>a divalent metal cation</name>
        <dbReference type="ChEBI" id="CHEBI:60240"/>
    </ligand>
</feature>
<dbReference type="InterPro" id="IPR015884">
    <property type="entry name" value="Malic_enzyme_CS"/>
</dbReference>
<keyword evidence="11" id="KW-1185">Reference proteome</keyword>
<evidence type="ECO:0000313" key="10">
    <source>
        <dbReference type="EMBL" id="RKD28666.1"/>
    </source>
</evidence>
<dbReference type="PANTHER" id="PTHR43237">
    <property type="entry name" value="NADP-DEPENDENT MALIC ENZYME"/>
    <property type="match status" value="1"/>
</dbReference>
<dbReference type="Gene3D" id="3.40.50.720">
    <property type="entry name" value="NAD(P)-binding Rossmann-like Domain"/>
    <property type="match status" value="1"/>
</dbReference>
<dbReference type="InterPro" id="IPR045213">
    <property type="entry name" value="Malic_NAD-bd_bact_type"/>
</dbReference>
<dbReference type="SUPFAM" id="SSF51735">
    <property type="entry name" value="NAD(P)-binding Rossmann-fold domains"/>
    <property type="match status" value="1"/>
</dbReference>
<organism evidence="10 11">
    <name type="scientific">Lacrimispora algidixylanolytica</name>
    <dbReference type="NCBI Taxonomy" id="94868"/>
    <lineage>
        <taxon>Bacteria</taxon>
        <taxon>Bacillati</taxon>
        <taxon>Bacillota</taxon>
        <taxon>Clostridia</taxon>
        <taxon>Lachnospirales</taxon>
        <taxon>Lachnospiraceae</taxon>
        <taxon>Lacrimispora</taxon>
    </lineage>
</organism>
<dbReference type="GO" id="GO:0004470">
    <property type="term" value="F:malic enzyme activity"/>
    <property type="evidence" value="ECO:0007669"/>
    <property type="project" value="InterPro"/>
</dbReference>
<dbReference type="SMART" id="SM01274">
    <property type="entry name" value="malic"/>
    <property type="match status" value="1"/>
</dbReference>
<dbReference type="RefSeq" id="WP_120198627.1">
    <property type="nucleotide sequence ID" value="NZ_MCIA01000034.1"/>
</dbReference>
<dbReference type="Gene3D" id="3.40.50.10380">
    <property type="entry name" value="Malic enzyme, N-terminal domain"/>
    <property type="match status" value="1"/>
</dbReference>
<feature type="active site" description="Proton acceptor" evidence="5">
    <location>
        <position position="91"/>
    </location>
</feature>
<proteinExistence type="inferred from homology"/>
<dbReference type="SMART" id="SM00919">
    <property type="entry name" value="Malic_M"/>
    <property type="match status" value="1"/>
</dbReference>
<dbReference type="InterPro" id="IPR012302">
    <property type="entry name" value="Malic_NAD-bd"/>
</dbReference>
<evidence type="ECO:0000256" key="6">
    <source>
        <dbReference type="PIRSR" id="PIRSR000106-2"/>
    </source>
</evidence>
<accession>A0A419SU31</accession>
<dbReference type="InterPro" id="IPR037062">
    <property type="entry name" value="Malic_N_dom_sf"/>
</dbReference>
<feature type="active site" description="Proton donor" evidence="5">
    <location>
        <position position="36"/>
    </location>
</feature>
<gene>
    <name evidence="10" type="ORF">BET01_10680</name>
</gene>
<evidence type="ECO:0000256" key="2">
    <source>
        <dbReference type="ARBA" id="ARBA00008785"/>
    </source>
</evidence>
<comment type="cofactor">
    <cofactor evidence="1">
        <name>Mn(2+)</name>
        <dbReference type="ChEBI" id="CHEBI:29035"/>
    </cofactor>
</comment>
<dbReference type="Pfam" id="PF03949">
    <property type="entry name" value="Malic_M"/>
    <property type="match status" value="1"/>
</dbReference>
<dbReference type="GO" id="GO:0016616">
    <property type="term" value="F:oxidoreductase activity, acting on the CH-OH group of donors, NAD or NADP as acceptor"/>
    <property type="evidence" value="ECO:0007669"/>
    <property type="project" value="InterPro"/>
</dbReference>
<dbReference type="AlphaFoldDB" id="A0A419SU31"/>
<evidence type="ECO:0000256" key="5">
    <source>
        <dbReference type="PIRSR" id="PIRSR000106-1"/>
    </source>
</evidence>
<name>A0A419SU31_9FIRM</name>
<dbReference type="InterPro" id="IPR001891">
    <property type="entry name" value="Malic_OxRdtase"/>
</dbReference>
<dbReference type="InterPro" id="IPR051674">
    <property type="entry name" value="Malate_Decarboxylase"/>
</dbReference>
<feature type="binding site" evidence="7">
    <location>
        <position position="134"/>
    </location>
    <ligand>
        <name>a divalent metal cation</name>
        <dbReference type="ChEBI" id="CHEBI:60240"/>
    </ligand>
</feature>
<evidence type="ECO:0000256" key="4">
    <source>
        <dbReference type="ARBA" id="ARBA00023002"/>
    </source>
</evidence>
<evidence type="ECO:0000259" key="9">
    <source>
        <dbReference type="SMART" id="SM01274"/>
    </source>
</evidence>
<comment type="cofactor">
    <cofactor evidence="7">
        <name>Mg(2+)</name>
        <dbReference type="ChEBI" id="CHEBI:18420"/>
    </cofactor>
    <cofactor evidence="7">
        <name>Mn(2+)</name>
        <dbReference type="ChEBI" id="CHEBI:29035"/>
    </cofactor>
    <text evidence="7">Divalent metal cations. Prefers magnesium or manganese.</text>
</comment>
<evidence type="ECO:0000259" key="8">
    <source>
        <dbReference type="SMART" id="SM00919"/>
    </source>
</evidence>
<dbReference type="CDD" id="cd05311">
    <property type="entry name" value="NAD_bind_2_malic_enz"/>
    <property type="match status" value="1"/>
</dbReference>
<comment type="similarity">
    <text evidence="2">Belongs to the malic enzymes family.</text>
</comment>
<keyword evidence="4" id="KW-0560">Oxidoreductase</keyword>
<dbReference type="FunFam" id="3.40.50.10380:FF:000003">
    <property type="entry name" value="NADP-dependent malic enzyme"/>
    <property type="match status" value="1"/>
</dbReference>
<reference evidence="10 11" key="1">
    <citation type="submission" date="2016-08" db="EMBL/GenBank/DDBJ databases">
        <title>A new outlook on sporulation: Clostridium algidixylanolyticum.</title>
        <authorList>
            <person name="Poppleton D.I."/>
            <person name="Gribaldo S."/>
        </authorList>
    </citation>
    <scope>NUCLEOTIDE SEQUENCE [LARGE SCALE GENOMIC DNA]</scope>
    <source>
        <strain evidence="10 11">SPL73</strain>
    </source>
</reference>
<dbReference type="OrthoDB" id="9805787at2"/>
<feature type="binding site" evidence="7">
    <location>
        <position position="159"/>
    </location>
    <ligand>
        <name>a divalent metal cation</name>
        <dbReference type="ChEBI" id="CHEBI:60240"/>
    </ligand>
</feature>
<feature type="domain" description="Malic enzyme NAD-binding" evidence="8">
    <location>
        <begin position="160"/>
        <end position="383"/>
    </location>
</feature>
<feature type="binding site" evidence="6">
    <location>
        <position position="285"/>
    </location>
    <ligand>
        <name>(S)-malate</name>
        <dbReference type="ChEBI" id="CHEBI:15589"/>
    </ligand>
</feature>
<dbReference type="InterPro" id="IPR012301">
    <property type="entry name" value="Malic_N_dom"/>
</dbReference>
<evidence type="ECO:0000256" key="1">
    <source>
        <dbReference type="ARBA" id="ARBA00001936"/>
    </source>
</evidence>